<evidence type="ECO:0000313" key="3">
    <source>
        <dbReference type="Proteomes" id="UP001177744"/>
    </source>
</evidence>
<keyword evidence="3" id="KW-1185">Reference proteome</keyword>
<gene>
    <name evidence="2" type="ORF">QTO34_006450</name>
</gene>
<comment type="caution">
    <text evidence="2">The sequence shown here is derived from an EMBL/GenBank/DDBJ whole genome shotgun (WGS) entry which is preliminary data.</text>
</comment>
<name>A0AA40HKI9_CNENI</name>
<feature type="region of interest" description="Disordered" evidence="1">
    <location>
        <begin position="200"/>
        <end position="226"/>
    </location>
</feature>
<protein>
    <submittedName>
        <fullName evidence="2">Uncharacterized protein</fullName>
    </submittedName>
</protein>
<evidence type="ECO:0000313" key="2">
    <source>
        <dbReference type="EMBL" id="KAK1332919.1"/>
    </source>
</evidence>
<dbReference type="AlphaFoldDB" id="A0AA40HKI9"/>
<proteinExistence type="predicted"/>
<evidence type="ECO:0000256" key="1">
    <source>
        <dbReference type="SAM" id="MobiDB-lite"/>
    </source>
</evidence>
<accession>A0AA40HKI9</accession>
<dbReference type="Proteomes" id="UP001177744">
    <property type="component" value="Unassembled WGS sequence"/>
</dbReference>
<reference evidence="2" key="1">
    <citation type="submission" date="2023-06" db="EMBL/GenBank/DDBJ databases">
        <title>Reference genome for the Northern bat (Eptesicus nilssonii), a most northern bat species.</title>
        <authorList>
            <person name="Laine V.N."/>
            <person name="Pulliainen A.T."/>
            <person name="Lilley T.M."/>
        </authorList>
    </citation>
    <scope>NUCLEOTIDE SEQUENCE</scope>
    <source>
        <strain evidence="2">BLF_Eptnil</strain>
        <tissue evidence="2">Kidney</tissue>
    </source>
</reference>
<organism evidence="2 3">
    <name type="scientific">Cnephaeus nilssonii</name>
    <name type="common">Northern bat</name>
    <name type="synonym">Eptesicus nilssonii</name>
    <dbReference type="NCBI Taxonomy" id="3371016"/>
    <lineage>
        <taxon>Eukaryota</taxon>
        <taxon>Metazoa</taxon>
        <taxon>Chordata</taxon>
        <taxon>Craniata</taxon>
        <taxon>Vertebrata</taxon>
        <taxon>Euteleostomi</taxon>
        <taxon>Mammalia</taxon>
        <taxon>Eutheria</taxon>
        <taxon>Laurasiatheria</taxon>
        <taxon>Chiroptera</taxon>
        <taxon>Yangochiroptera</taxon>
        <taxon>Vespertilionidae</taxon>
        <taxon>Cnephaeus</taxon>
    </lineage>
</organism>
<dbReference type="EMBL" id="JAULJE010000017">
    <property type="protein sequence ID" value="KAK1332919.1"/>
    <property type="molecule type" value="Genomic_DNA"/>
</dbReference>
<sequence length="254" mass="27441">MSPTWRGLTEDLKVSNALMSKEASAARSPPSGGNLGWVLSLAGASTPTVLSPTSSGSLGWGLSLEGARTPMYLAVCLLLLSLQDEDVVFYMREQCSQFRCQSVACITTMDPEKLLVPPFKRLIVMPMIAMRKKITKAVQGAKGPTWSQLEKLTTEAQQMIEKQGVEAAPSARFLAKLALGRGLAPAVALGSAAPNILAKDRRSRPPVVSCDPCRLPTGAQGGESLRPRLSWPWARRTQHPCYRSHEPTPSGFLQ</sequence>